<dbReference type="KEGG" id="ccot:CCAX7_34410"/>
<dbReference type="InterPro" id="IPR024079">
    <property type="entry name" value="MetalloPept_cat_dom_sf"/>
</dbReference>
<keyword evidence="2" id="KW-1185">Reference proteome</keyword>
<gene>
    <name evidence="1" type="ORF">CCAX7_34410</name>
</gene>
<dbReference type="SUPFAM" id="SSF55486">
    <property type="entry name" value="Metalloproteases ('zincins'), catalytic domain"/>
    <property type="match status" value="1"/>
</dbReference>
<proteinExistence type="predicted"/>
<evidence type="ECO:0000313" key="2">
    <source>
        <dbReference type="Proteomes" id="UP000287394"/>
    </source>
</evidence>
<dbReference type="GO" id="GO:0008237">
    <property type="term" value="F:metallopeptidase activity"/>
    <property type="evidence" value="ECO:0007669"/>
    <property type="project" value="InterPro"/>
</dbReference>
<dbReference type="AlphaFoldDB" id="A0A402CYD1"/>
<protein>
    <submittedName>
        <fullName evidence="1">Uncharacterized protein</fullName>
    </submittedName>
</protein>
<evidence type="ECO:0000313" key="1">
    <source>
        <dbReference type="EMBL" id="BDI31390.1"/>
    </source>
</evidence>
<name>A0A402CYD1_9BACT</name>
<dbReference type="Gene3D" id="3.40.390.10">
    <property type="entry name" value="Collagenase (Catalytic Domain)"/>
    <property type="match status" value="1"/>
</dbReference>
<accession>A0A402CYD1</accession>
<reference evidence="1 2" key="1">
    <citation type="journal article" date="2019" name="Int. J. Syst. Evol. Microbiol.">
        <title>Capsulimonas corticalis gen. nov., sp. nov., an aerobic capsulated bacterium, of a novel bacterial order, Capsulimonadales ord. nov., of the class Armatimonadia of the phylum Armatimonadetes.</title>
        <authorList>
            <person name="Li J."/>
            <person name="Kudo C."/>
            <person name="Tonouchi A."/>
        </authorList>
    </citation>
    <scope>NUCLEOTIDE SEQUENCE [LARGE SCALE GENOMIC DNA]</scope>
    <source>
        <strain evidence="1 2">AX-7</strain>
    </source>
</reference>
<organism evidence="1 2">
    <name type="scientific">Capsulimonas corticalis</name>
    <dbReference type="NCBI Taxonomy" id="2219043"/>
    <lineage>
        <taxon>Bacteria</taxon>
        <taxon>Bacillati</taxon>
        <taxon>Armatimonadota</taxon>
        <taxon>Armatimonadia</taxon>
        <taxon>Capsulimonadales</taxon>
        <taxon>Capsulimonadaceae</taxon>
        <taxon>Capsulimonas</taxon>
    </lineage>
</organism>
<dbReference type="EMBL" id="AP025739">
    <property type="protein sequence ID" value="BDI31390.1"/>
    <property type="molecule type" value="Genomic_DNA"/>
</dbReference>
<dbReference type="RefSeq" id="WP_119322327.1">
    <property type="nucleotide sequence ID" value="NZ_AP025739.1"/>
</dbReference>
<dbReference type="Proteomes" id="UP000287394">
    <property type="component" value="Chromosome"/>
</dbReference>
<sequence length="214" mass="23714">MASLPVFLRRALTVTAVISALGMTGAQRTQAEIVVSGTNAVVCPPLQAWCEHHIPRMFQPKARVTVRNLSDHQMAAYLSGGDSAVDQDSKSSHTPTGDDDDIDGIYENGPPRITLRIPKSGSVDMMTFTHEYGHYVWFNLLSKNDRSRYEKIYKRQAAANHLVTRYAATDLEEGFAEAFSFYVNQPLLLERRDSASSDFFSGLVNAETNTGAEH</sequence>